<evidence type="ECO:0000313" key="5">
    <source>
        <dbReference type="EMBL" id="KAI1705590.1"/>
    </source>
</evidence>
<organism evidence="5 6">
    <name type="scientific">Ditylenchus destructor</name>
    <dbReference type="NCBI Taxonomy" id="166010"/>
    <lineage>
        <taxon>Eukaryota</taxon>
        <taxon>Metazoa</taxon>
        <taxon>Ecdysozoa</taxon>
        <taxon>Nematoda</taxon>
        <taxon>Chromadorea</taxon>
        <taxon>Rhabditida</taxon>
        <taxon>Tylenchina</taxon>
        <taxon>Tylenchomorpha</taxon>
        <taxon>Sphaerularioidea</taxon>
        <taxon>Anguinidae</taxon>
        <taxon>Anguininae</taxon>
        <taxon>Ditylenchus</taxon>
    </lineage>
</organism>
<gene>
    <name evidence="5" type="ORF">DdX_13555</name>
</gene>
<dbReference type="InterPro" id="IPR029063">
    <property type="entry name" value="SAM-dependent_MTases_sf"/>
</dbReference>
<dbReference type="InterPro" id="IPR008576">
    <property type="entry name" value="MeTrfase_NTM1"/>
</dbReference>
<keyword evidence="6" id="KW-1185">Reference proteome</keyword>
<dbReference type="AlphaFoldDB" id="A0AAD4MTH5"/>
<evidence type="ECO:0000256" key="1">
    <source>
        <dbReference type="ARBA" id="ARBA00009059"/>
    </source>
</evidence>
<sequence>MDPDEKIYEKAHDHWSSVASDVDGMLGGFAQLHGPDIHDSKEFIAALRKKVSKNEHNQMVDMYEEDFDSNDEMQLAISKVPRPPIASIETYFK</sequence>
<dbReference type="Proteomes" id="UP001201812">
    <property type="component" value="Unassembled WGS sequence"/>
</dbReference>
<comment type="caution">
    <text evidence="5">The sequence shown here is derived from an EMBL/GenBank/DDBJ whole genome shotgun (WGS) entry which is preliminary data.</text>
</comment>
<reference evidence="5" key="1">
    <citation type="submission" date="2022-01" db="EMBL/GenBank/DDBJ databases">
        <title>Genome Sequence Resource for Two Populations of Ditylenchus destructor, the Migratory Endoparasitic Phytonematode.</title>
        <authorList>
            <person name="Zhang H."/>
            <person name="Lin R."/>
            <person name="Xie B."/>
        </authorList>
    </citation>
    <scope>NUCLEOTIDE SEQUENCE</scope>
    <source>
        <strain evidence="5">BazhouSP</strain>
    </source>
</reference>
<protein>
    <submittedName>
        <fullName evidence="5">AdoMet dependent proline di-methyltransferase domain-containing protein</fullName>
    </submittedName>
</protein>
<accession>A0AAD4MTH5</accession>
<dbReference type="Pfam" id="PF05891">
    <property type="entry name" value="Methyltransf_PK"/>
    <property type="match status" value="1"/>
</dbReference>
<keyword evidence="2" id="KW-0489">Methyltransferase</keyword>
<evidence type="ECO:0000256" key="3">
    <source>
        <dbReference type="ARBA" id="ARBA00022679"/>
    </source>
</evidence>
<keyword evidence="4" id="KW-0949">S-adenosyl-L-methionine</keyword>
<evidence type="ECO:0000313" key="6">
    <source>
        <dbReference type="Proteomes" id="UP001201812"/>
    </source>
</evidence>
<evidence type="ECO:0000256" key="2">
    <source>
        <dbReference type="ARBA" id="ARBA00022603"/>
    </source>
</evidence>
<evidence type="ECO:0000256" key="4">
    <source>
        <dbReference type="ARBA" id="ARBA00022691"/>
    </source>
</evidence>
<dbReference type="GO" id="GO:0032259">
    <property type="term" value="P:methylation"/>
    <property type="evidence" value="ECO:0007669"/>
    <property type="project" value="UniProtKB-KW"/>
</dbReference>
<keyword evidence="3" id="KW-0808">Transferase</keyword>
<comment type="similarity">
    <text evidence="1">Belongs to the methyltransferase superfamily. NTM1 family.</text>
</comment>
<dbReference type="EMBL" id="JAKKPZ010000055">
    <property type="protein sequence ID" value="KAI1705590.1"/>
    <property type="molecule type" value="Genomic_DNA"/>
</dbReference>
<name>A0AAD4MTH5_9BILA</name>
<dbReference type="GO" id="GO:0008276">
    <property type="term" value="F:protein methyltransferase activity"/>
    <property type="evidence" value="ECO:0007669"/>
    <property type="project" value="UniProtKB-ARBA"/>
</dbReference>
<dbReference type="Gene3D" id="3.40.50.150">
    <property type="entry name" value="Vaccinia Virus protein VP39"/>
    <property type="match status" value="1"/>
</dbReference>
<proteinExistence type="inferred from homology"/>